<protein>
    <submittedName>
        <fullName evidence="1">Uncharacterized protein</fullName>
    </submittedName>
</protein>
<evidence type="ECO:0000313" key="1">
    <source>
        <dbReference type="EMBL" id="JAD57751.1"/>
    </source>
</evidence>
<accession>A0A0A9B314</accession>
<dbReference type="EMBL" id="GBRH01240144">
    <property type="protein sequence ID" value="JAD57751.1"/>
    <property type="molecule type" value="Transcribed_RNA"/>
</dbReference>
<name>A0A0A9B314_ARUDO</name>
<sequence length="68" mass="8189">MHFERFKIGYPYVPTRNNTMFYICVPSHPLHCFIAFIHDYFHFLCFLVWIVGCDDVCGTLEVWREPSQ</sequence>
<dbReference type="AlphaFoldDB" id="A0A0A9B314"/>
<organism evidence="1">
    <name type="scientific">Arundo donax</name>
    <name type="common">Giant reed</name>
    <name type="synonym">Donax arundinaceus</name>
    <dbReference type="NCBI Taxonomy" id="35708"/>
    <lineage>
        <taxon>Eukaryota</taxon>
        <taxon>Viridiplantae</taxon>
        <taxon>Streptophyta</taxon>
        <taxon>Embryophyta</taxon>
        <taxon>Tracheophyta</taxon>
        <taxon>Spermatophyta</taxon>
        <taxon>Magnoliopsida</taxon>
        <taxon>Liliopsida</taxon>
        <taxon>Poales</taxon>
        <taxon>Poaceae</taxon>
        <taxon>PACMAD clade</taxon>
        <taxon>Arundinoideae</taxon>
        <taxon>Arundineae</taxon>
        <taxon>Arundo</taxon>
    </lineage>
</organism>
<reference evidence="1" key="2">
    <citation type="journal article" date="2015" name="Data Brief">
        <title>Shoot transcriptome of the giant reed, Arundo donax.</title>
        <authorList>
            <person name="Barrero R.A."/>
            <person name="Guerrero F.D."/>
            <person name="Moolhuijzen P."/>
            <person name="Goolsby J.A."/>
            <person name="Tidwell J."/>
            <person name="Bellgard S.E."/>
            <person name="Bellgard M.I."/>
        </authorList>
    </citation>
    <scope>NUCLEOTIDE SEQUENCE</scope>
    <source>
        <tissue evidence="1">Shoot tissue taken approximately 20 cm above the soil surface</tissue>
    </source>
</reference>
<proteinExistence type="predicted"/>
<reference evidence="1" key="1">
    <citation type="submission" date="2014-09" db="EMBL/GenBank/DDBJ databases">
        <authorList>
            <person name="Magalhaes I.L.F."/>
            <person name="Oliveira U."/>
            <person name="Santos F.R."/>
            <person name="Vidigal T.H.D.A."/>
            <person name="Brescovit A.D."/>
            <person name="Santos A.J."/>
        </authorList>
    </citation>
    <scope>NUCLEOTIDE SEQUENCE</scope>
    <source>
        <tissue evidence="1">Shoot tissue taken approximately 20 cm above the soil surface</tissue>
    </source>
</reference>